<gene>
    <name evidence="1" type="ORF">OJAV_G00215850</name>
</gene>
<evidence type="ECO:0000313" key="1">
    <source>
        <dbReference type="EMBL" id="RVE57403.1"/>
    </source>
</evidence>
<protein>
    <submittedName>
        <fullName evidence="1">Uncharacterized protein</fullName>
    </submittedName>
</protein>
<reference evidence="1 2" key="2">
    <citation type="submission" date="2019-01" db="EMBL/GenBank/DDBJ databases">
        <title>A chromosome length genome reference of the Java medaka (oryzias javanicus).</title>
        <authorList>
            <person name="Herpin A."/>
            <person name="Takehana Y."/>
            <person name="Naruse K."/>
            <person name="Ansai S."/>
            <person name="Kawaguchi M."/>
        </authorList>
    </citation>
    <scope>NUCLEOTIDE SEQUENCE [LARGE SCALE GENOMIC DNA]</scope>
    <source>
        <strain evidence="1">RS831</strain>
        <tissue evidence="1">Whole body</tissue>
    </source>
</reference>
<evidence type="ECO:0000313" key="2">
    <source>
        <dbReference type="Proteomes" id="UP000283210"/>
    </source>
</evidence>
<accession>A0A3S2P4Z5</accession>
<dbReference type="Proteomes" id="UP000283210">
    <property type="component" value="Chromosome 22"/>
</dbReference>
<dbReference type="AlphaFoldDB" id="A0A3S2P4Z5"/>
<name>A0A3S2P4Z5_ORYJA</name>
<proteinExistence type="predicted"/>
<organism evidence="1 2">
    <name type="scientific">Oryzias javanicus</name>
    <name type="common">Javanese ricefish</name>
    <name type="synonym">Aplocheilus javanicus</name>
    <dbReference type="NCBI Taxonomy" id="123683"/>
    <lineage>
        <taxon>Eukaryota</taxon>
        <taxon>Metazoa</taxon>
        <taxon>Chordata</taxon>
        <taxon>Craniata</taxon>
        <taxon>Vertebrata</taxon>
        <taxon>Euteleostomi</taxon>
        <taxon>Actinopterygii</taxon>
        <taxon>Neopterygii</taxon>
        <taxon>Teleostei</taxon>
        <taxon>Neoteleostei</taxon>
        <taxon>Acanthomorphata</taxon>
        <taxon>Ovalentaria</taxon>
        <taxon>Atherinomorphae</taxon>
        <taxon>Beloniformes</taxon>
        <taxon>Adrianichthyidae</taxon>
        <taxon>Oryziinae</taxon>
        <taxon>Oryzias</taxon>
    </lineage>
</organism>
<keyword evidence="2" id="KW-1185">Reference proteome</keyword>
<sequence length="71" mass="7929">MEKKQTGILCHVVRPNVAFQQTPTDFNNSEITGKTRRRTLRGETSGKAAVPKPKQSHLISKIICKLNQGQL</sequence>
<reference evidence="1 2" key="1">
    <citation type="submission" date="2018-11" db="EMBL/GenBank/DDBJ databases">
        <authorList>
            <person name="Lopez-Roques C."/>
            <person name="Donnadieu C."/>
            <person name="Bouchez O."/>
            <person name="Klopp C."/>
            <person name="Cabau C."/>
            <person name="Zahm M."/>
        </authorList>
    </citation>
    <scope>NUCLEOTIDE SEQUENCE [LARGE SCALE GENOMIC DNA]</scope>
    <source>
        <strain evidence="1">RS831</strain>
        <tissue evidence="1">Whole body</tissue>
    </source>
</reference>
<dbReference type="EMBL" id="CM012458">
    <property type="protein sequence ID" value="RVE57403.1"/>
    <property type="molecule type" value="Genomic_DNA"/>
</dbReference>